<keyword evidence="1 2" id="KW-0597">Phosphoprotein</keyword>
<dbReference type="EMBL" id="FWFN01000009">
    <property type="protein sequence ID" value="SLN71920.1"/>
    <property type="molecule type" value="Genomic_DNA"/>
</dbReference>
<dbReference type="Pfam" id="PF00072">
    <property type="entry name" value="Response_reg"/>
    <property type="match status" value="1"/>
</dbReference>
<keyword evidence="5" id="KW-1185">Reference proteome</keyword>
<evidence type="ECO:0000256" key="2">
    <source>
        <dbReference type="PROSITE-ProRule" id="PRU00169"/>
    </source>
</evidence>
<evidence type="ECO:0000313" key="4">
    <source>
        <dbReference type="EMBL" id="SLN71920.1"/>
    </source>
</evidence>
<dbReference type="GO" id="GO:0000160">
    <property type="term" value="P:phosphorelay signal transduction system"/>
    <property type="evidence" value="ECO:0007669"/>
    <property type="project" value="InterPro"/>
</dbReference>
<dbReference type="AlphaFoldDB" id="A0A1X7A7C0"/>
<dbReference type="PANTHER" id="PTHR44591">
    <property type="entry name" value="STRESS RESPONSE REGULATOR PROTEIN 1"/>
    <property type="match status" value="1"/>
</dbReference>
<reference evidence="5" key="1">
    <citation type="submission" date="2017-03" db="EMBL/GenBank/DDBJ databases">
        <authorList>
            <person name="Rodrigo-Torres L."/>
            <person name="Arahal R.D."/>
            <person name="Lucena T."/>
        </authorList>
    </citation>
    <scope>NUCLEOTIDE SEQUENCE [LARGE SCALE GENOMIC DNA]</scope>
    <source>
        <strain evidence="5">CECT 7751</strain>
    </source>
</reference>
<accession>A0A1X7A7C0</accession>
<dbReference type="PROSITE" id="PS50110">
    <property type="entry name" value="RESPONSE_REGULATORY"/>
    <property type="match status" value="1"/>
</dbReference>
<proteinExistence type="predicted"/>
<feature type="domain" description="Response regulatory" evidence="3">
    <location>
        <begin position="3"/>
        <end position="119"/>
    </location>
</feature>
<dbReference type="Proteomes" id="UP000193963">
    <property type="component" value="Unassembled WGS sequence"/>
</dbReference>
<dbReference type="OrthoDB" id="9784719at2"/>
<dbReference type="Gene3D" id="3.40.50.2300">
    <property type="match status" value="1"/>
</dbReference>
<dbReference type="InterPro" id="IPR001789">
    <property type="entry name" value="Sig_transdc_resp-reg_receiver"/>
</dbReference>
<gene>
    <name evidence="4" type="ORF">PSM7751_03888</name>
</gene>
<dbReference type="InterPro" id="IPR050595">
    <property type="entry name" value="Bact_response_regulator"/>
</dbReference>
<evidence type="ECO:0000256" key="1">
    <source>
        <dbReference type="ARBA" id="ARBA00022553"/>
    </source>
</evidence>
<dbReference type="RefSeq" id="WP_085889897.1">
    <property type="nucleotide sequence ID" value="NZ_FWFN01000009.1"/>
</dbReference>
<organism evidence="4 5">
    <name type="scientific">Pseudooceanicola marinus</name>
    <dbReference type="NCBI Taxonomy" id="396013"/>
    <lineage>
        <taxon>Bacteria</taxon>
        <taxon>Pseudomonadati</taxon>
        <taxon>Pseudomonadota</taxon>
        <taxon>Alphaproteobacteria</taxon>
        <taxon>Rhodobacterales</taxon>
        <taxon>Paracoccaceae</taxon>
        <taxon>Pseudooceanicola</taxon>
    </lineage>
</organism>
<protein>
    <submittedName>
        <fullName evidence="4">Two-component response regulator</fullName>
    </submittedName>
</protein>
<dbReference type="SUPFAM" id="SSF52172">
    <property type="entry name" value="CheY-like"/>
    <property type="match status" value="1"/>
</dbReference>
<dbReference type="PANTHER" id="PTHR44591:SF24">
    <property type="entry name" value="PROTEIN-GLUTAMATE METHYLESTERASE_PROTEIN-GLUTAMINE GLUTAMINASE 1"/>
    <property type="match status" value="1"/>
</dbReference>
<evidence type="ECO:0000259" key="3">
    <source>
        <dbReference type="PROSITE" id="PS50110"/>
    </source>
</evidence>
<sequence>MTTVAIVEDEAILALDMADLCEASGCRVLGLAASAQQASVCFVGVEPEILITDMDLAEGSNGVEVVEILRRRWPGIRVIFVTAATSPGKLDLIRSARPARILAKPVCPSELAKALRALAPAST</sequence>
<evidence type="ECO:0000313" key="5">
    <source>
        <dbReference type="Proteomes" id="UP000193963"/>
    </source>
</evidence>
<feature type="modified residue" description="4-aspartylphosphate" evidence="2">
    <location>
        <position position="53"/>
    </location>
</feature>
<name>A0A1X7A7C0_9RHOB</name>
<dbReference type="InterPro" id="IPR011006">
    <property type="entry name" value="CheY-like_superfamily"/>
</dbReference>
<dbReference type="SMART" id="SM00448">
    <property type="entry name" value="REC"/>
    <property type="match status" value="1"/>
</dbReference>